<dbReference type="EMBL" id="LQOP01000034">
    <property type="protein sequence ID" value="ORV20968.1"/>
    <property type="molecule type" value="Genomic_DNA"/>
</dbReference>
<feature type="compositionally biased region" description="Polar residues" evidence="1">
    <location>
        <begin position="1242"/>
        <end position="1251"/>
    </location>
</feature>
<sequence length="1258" mass="128883">MATELASGYVELTVKPGSAMSQISKDFQGIEKLAEKSSKKAGDLFKQGLTDGAHEAGGDVSKSFGQNLSEGVGTRIGEKFGMAISRPITKIMGRAGDEAGDEFSKHMDRSASKSARKSGESSGGGFLAGLAGFLKGPALGVIGVASAGIGVAISKGVSRLTAIDDAKAKLVGLGHDAQSVAAIMDSATAAVKGTAFGLDAAATAAATAVAAGIKPGEELTAYLTKIADAAAIANVPMDEMAPIFNKVQTNGKAMTDELQQLADRGIPVFTWLQEEFNVTGEELSKMVSDGKVDAATFQKVIGDHIGGAAQKMGNSTSGALSNLNAAIGRFGAALAGPIFSKAAGGFTFLTGVVDKATAAVGPLLDKLGASFTTVLDNTIMPFIQQAAPQVKEFFSGFQQYLPGAGSALSNVGGIAQSALPKVLDVIKTVGTTLLGVLKNVVSALAPLASRLVGVIQTVYQGLVGLLGTIGPKLAPLGASIVKVFNALMPAVRVAGTVIGNVLGVVVKVILAVAKAVLPVVIDVVTWIIDKIGGLVGWLTGTAFPALGNFFKGIGTVAMWLWNNAIVPAFNGIKTAIGVAWTAIQAILTPFKLAFQAIGFVVQLAWAAIQIVFAAMKIGFQAIGQVVTDLWQRYMVPAWEGIKSAVSAAWNFMSPVWEGLKTGARAVGEAAMWLWNNAMAPAWEGIKSAFGTAWDFISGIFDKIKSGFGVVGDVVKSIASSIGDAVKSAFNGLADLIKRPLHALGGFLAGIPSNVLGVDIPGASTVQSWGQSLQALATGGVVRGPGTGTSDSILALLSNGEGVVTAQAMRNGGATLVAALNNGWVPPVEMIRSMVGHIPGFAEGLNPGADFLRNQIMRMWPQITSIGGRRSEDGYGEHSSGNALDVMIPNYQTPEGKALGDAVASFVAQNANALGLDGFIWRQTSYGYGGSFTSGKAMGDRGSDTQNHMDHIHIMLGKGRGAGAPAVNAPTTSLSLPSGGSVSPGSGRTGGASAKQIREAEDRVTDLQNKVDQSQMALDEAKASGKSSPSALKTKQDALEKNKRELEQAKSDLETLKSQGDSTNGSSGTQTPYQKIMEGIKEILPDFGGLAGIGLSGLKESLLPPGFSDPQEWGLTKMASSVMQFVGGLVGGIPGLGPVGKILGGAGSALGGDASGAVGSFMDLLPKPFGSGDEIFTQPQDFAAAQHAGTGAPPGPADPSSAYQPDPAAMGGTQNITNDNSVSIGQNGTVGVDPVKLLDKTNRQQASNQTPHLGTRRFV</sequence>
<feature type="domain" description="Tape measure protein N-terminal" evidence="2">
    <location>
        <begin position="157"/>
        <end position="332"/>
    </location>
</feature>
<evidence type="ECO:0000259" key="2">
    <source>
        <dbReference type="Pfam" id="PF20155"/>
    </source>
</evidence>
<evidence type="ECO:0000259" key="3">
    <source>
        <dbReference type="Pfam" id="PF26571"/>
    </source>
</evidence>
<feature type="compositionally biased region" description="Basic and acidic residues" evidence="1">
    <location>
        <begin position="102"/>
        <end position="111"/>
    </location>
</feature>
<dbReference type="Pfam" id="PF20155">
    <property type="entry name" value="TMP_3"/>
    <property type="match status" value="1"/>
</dbReference>
<dbReference type="GeneID" id="44299601"/>
<name>A0A0U1D3C1_9MYCO</name>
<feature type="compositionally biased region" description="Basic and acidic residues" evidence="1">
    <location>
        <begin position="995"/>
        <end position="1004"/>
    </location>
</feature>
<evidence type="ECO:0000256" key="1">
    <source>
        <dbReference type="SAM" id="MobiDB-lite"/>
    </source>
</evidence>
<feature type="compositionally biased region" description="Polar residues" evidence="1">
    <location>
        <begin position="1211"/>
        <end position="1228"/>
    </location>
</feature>
<dbReference type="Proteomes" id="UP000193811">
    <property type="component" value="Unassembled WGS sequence"/>
</dbReference>
<dbReference type="AlphaFoldDB" id="A0A0U1D3C1"/>
<proteinExistence type="predicted"/>
<dbReference type="NCBIfam" id="TIGR02675">
    <property type="entry name" value="tape_meas_nterm"/>
    <property type="match status" value="1"/>
</dbReference>
<dbReference type="InterPro" id="IPR013491">
    <property type="entry name" value="Tape_meas_N"/>
</dbReference>
<accession>A0A0U1D3C1</accession>
<dbReference type="EMBL" id="CTEF01000001">
    <property type="protein sequence ID" value="CQD07290.1"/>
    <property type="molecule type" value="Genomic_DNA"/>
</dbReference>
<evidence type="ECO:0000313" key="6">
    <source>
        <dbReference type="Proteomes" id="UP000182227"/>
    </source>
</evidence>
<feature type="compositionally biased region" description="Low complexity" evidence="1">
    <location>
        <begin position="969"/>
        <end position="985"/>
    </location>
</feature>
<gene>
    <name evidence="5" type="ORF">AWB98_01330</name>
    <name evidence="4" type="ORF">BN970_01374</name>
</gene>
<dbReference type="Pfam" id="PF26571">
    <property type="entry name" value="VldE"/>
    <property type="match status" value="1"/>
</dbReference>
<dbReference type="Gene3D" id="1.20.120.20">
    <property type="entry name" value="Apolipoprotein"/>
    <property type="match status" value="1"/>
</dbReference>
<feature type="region of interest" description="Disordered" evidence="1">
    <location>
        <begin position="1185"/>
        <end position="1258"/>
    </location>
</feature>
<reference evidence="5 7" key="2">
    <citation type="submission" date="2016-01" db="EMBL/GenBank/DDBJ databases">
        <title>The new phylogeny of the genus Mycobacterium.</title>
        <authorList>
            <person name="Tarcisio F."/>
            <person name="Conor M."/>
            <person name="Antonella G."/>
            <person name="Elisabetta G."/>
            <person name="Giulia F.S."/>
            <person name="Sara T."/>
            <person name="Anna F."/>
            <person name="Clotilde B."/>
            <person name="Roberto B."/>
            <person name="Veronica D.S."/>
            <person name="Fabio R."/>
            <person name="Monica P."/>
            <person name="Olivier J."/>
            <person name="Enrico T."/>
            <person name="Nicola S."/>
        </authorList>
    </citation>
    <scope>NUCLEOTIDE SEQUENCE [LARGE SCALE GENOMIC DNA]</scope>
    <source>
        <strain evidence="5 7">CCUG 50187</strain>
    </source>
</reference>
<evidence type="ECO:0000313" key="5">
    <source>
        <dbReference type="EMBL" id="ORV20968.1"/>
    </source>
</evidence>
<dbReference type="Proteomes" id="UP000182227">
    <property type="component" value="Unassembled WGS sequence"/>
</dbReference>
<dbReference type="InterPro" id="IPR058593">
    <property type="entry name" value="ARB_07466-like_C"/>
</dbReference>
<evidence type="ECO:0000313" key="4">
    <source>
        <dbReference type="EMBL" id="CQD07290.1"/>
    </source>
</evidence>
<feature type="region of interest" description="Disordered" evidence="1">
    <location>
        <begin position="1050"/>
        <end position="1071"/>
    </location>
</feature>
<feature type="region of interest" description="Disordered" evidence="1">
    <location>
        <begin position="99"/>
        <end position="122"/>
    </location>
</feature>
<reference evidence="4 6" key="1">
    <citation type="submission" date="2015-03" db="EMBL/GenBank/DDBJ databases">
        <authorList>
            <person name="Murphy D."/>
        </authorList>
    </citation>
    <scope>NUCLEOTIDE SEQUENCE [LARGE SCALE GENOMIC DNA]</scope>
    <source>
        <strain evidence="4 6">D16</strain>
    </source>
</reference>
<keyword evidence="7" id="KW-1185">Reference proteome</keyword>
<feature type="compositionally biased region" description="Polar residues" evidence="1">
    <location>
        <begin position="1055"/>
        <end position="1071"/>
    </location>
</feature>
<dbReference type="RefSeq" id="WP_085142608.1">
    <property type="nucleotide sequence ID" value="NZ_JACKVA010000035.1"/>
</dbReference>
<feature type="compositionally biased region" description="Polar residues" evidence="1">
    <location>
        <begin position="1005"/>
        <end position="1015"/>
    </location>
</feature>
<organism evidence="4 6">
    <name type="scientific">Mycolicibacterium conceptionense</name>
    <dbReference type="NCBI Taxonomy" id="451644"/>
    <lineage>
        <taxon>Bacteria</taxon>
        <taxon>Bacillati</taxon>
        <taxon>Actinomycetota</taxon>
        <taxon>Actinomycetes</taxon>
        <taxon>Mycobacteriales</taxon>
        <taxon>Mycobacteriaceae</taxon>
        <taxon>Mycolicibacterium</taxon>
    </lineage>
</organism>
<evidence type="ECO:0000313" key="7">
    <source>
        <dbReference type="Proteomes" id="UP000193811"/>
    </source>
</evidence>
<feature type="region of interest" description="Disordered" evidence="1">
    <location>
        <begin position="959"/>
        <end position="1036"/>
    </location>
</feature>
<protein>
    <submittedName>
        <fullName evidence="4">Putative phage tail tape measure protein TMP</fullName>
    </submittedName>
</protein>
<feature type="domain" description="ARB-07466-like C-terminal" evidence="3">
    <location>
        <begin position="842"/>
        <end position="948"/>
    </location>
</feature>